<feature type="region of interest" description="Disordered" evidence="1">
    <location>
        <begin position="433"/>
        <end position="466"/>
    </location>
</feature>
<feature type="compositionally biased region" description="Basic residues" evidence="1">
    <location>
        <begin position="186"/>
        <end position="203"/>
    </location>
</feature>
<dbReference type="Proteomes" id="UP001151760">
    <property type="component" value="Unassembled WGS sequence"/>
</dbReference>
<feature type="compositionally biased region" description="Basic and acidic residues" evidence="1">
    <location>
        <begin position="204"/>
        <end position="230"/>
    </location>
</feature>
<proteinExistence type="predicted"/>
<dbReference type="EMBL" id="BQNB010021625">
    <property type="protein sequence ID" value="GJU08368.1"/>
    <property type="molecule type" value="Genomic_DNA"/>
</dbReference>
<feature type="region of interest" description="Disordered" evidence="1">
    <location>
        <begin position="186"/>
        <end position="230"/>
    </location>
</feature>
<evidence type="ECO:0000313" key="2">
    <source>
        <dbReference type="EMBL" id="GJU08368.1"/>
    </source>
</evidence>
<reference evidence="2" key="1">
    <citation type="journal article" date="2022" name="Int. J. Mol. Sci.">
        <title>Draft Genome of Tanacetum Coccineum: Genomic Comparison of Closely Related Tanacetum-Family Plants.</title>
        <authorList>
            <person name="Yamashiro T."/>
            <person name="Shiraishi A."/>
            <person name="Nakayama K."/>
            <person name="Satake H."/>
        </authorList>
    </citation>
    <scope>NUCLEOTIDE SEQUENCE</scope>
</reference>
<gene>
    <name evidence="2" type="ORF">Tco_1124798</name>
</gene>
<name>A0ABQ5JA13_9ASTR</name>
<keyword evidence="3" id="KW-1185">Reference proteome</keyword>
<comment type="caution">
    <text evidence="2">The sequence shown here is derived from an EMBL/GenBank/DDBJ whole genome shotgun (WGS) entry which is preliminary data.</text>
</comment>
<protein>
    <submittedName>
        <fullName evidence="2">Uncharacterized protein</fullName>
    </submittedName>
</protein>
<reference evidence="2" key="2">
    <citation type="submission" date="2022-01" db="EMBL/GenBank/DDBJ databases">
        <authorList>
            <person name="Yamashiro T."/>
            <person name="Shiraishi A."/>
            <person name="Satake H."/>
            <person name="Nakayama K."/>
        </authorList>
    </citation>
    <scope>NUCLEOTIDE SEQUENCE</scope>
</reference>
<evidence type="ECO:0000313" key="3">
    <source>
        <dbReference type="Proteomes" id="UP001151760"/>
    </source>
</evidence>
<evidence type="ECO:0000256" key="1">
    <source>
        <dbReference type="SAM" id="MobiDB-lite"/>
    </source>
</evidence>
<accession>A0ABQ5JA13</accession>
<sequence>MADLTFADSHNMVAYLEKSDANADFAEIVDFLNASPIRYALTVFANMRRKGKDFSGTVTPLFPSMLGSQVVEGEDKAVHEERGDSVERVAATAASLDAKQDSGGSPRCQEAIGDTIAQTRSERVYTPSYDSPLLGVNTPGSDEERIKHKELMDMCTKLYDRVLDLEKVKDAQALEIKKLKKRVKKLERKKKSRTPQLKRKVYKPRVESSEEILGKKDASKQGRNSDKTKELNIDEDEHMFDLSDLAGIEVVLQEESIELVEDEGSAKKGVSVVEDKDSIVDPVTTAGETVTTTSVNPEDSTAIDVSVGSPTRLVNDSTTDDVTLAETLMAVRSSVSRPQKLKGVIFKEPNSIEARIDVDAQLIESIKKFFAAKRAEEQSNKPPTKVEQRNKMCTYIKHMTRYKDNNFKGKSFDAIKQMFDKAYKQVNDFVPIDTESSGKKVNSSGKKAENSKKRTRAVLGEESVKR</sequence>
<organism evidence="2 3">
    <name type="scientific">Tanacetum coccineum</name>
    <dbReference type="NCBI Taxonomy" id="301880"/>
    <lineage>
        <taxon>Eukaryota</taxon>
        <taxon>Viridiplantae</taxon>
        <taxon>Streptophyta</taxon>
        <taxon>Embryophyta</taxon>
        <taxon>Tracheophyta</taxon>
        <taxon>Spermatophyta</taxon>
        <taxon>Magnoliopsida</taxon>
        <taxon>eudicotyledons</taxon>
        <taxon>Gunneridae</taxon>
        <taxon>Pentapetalae</taxon>
        <taxon>asterids</taxon>
        <taxon>campanulids</taxon>
        <taxon>Asterales</taxon>
        <taxon>Asteraceae</taxon>
        <taxon>Asteroideae</taxon>
        <taxon>Anthemideae</taxon>
        <taxon>Anthemidinae</taxon>
        <taxon>Tanacetum</taxon>
    </lineage>
</organism>